<evidence type="ECO:0000259" key="8">
    <source>
        <dbReference type="Pfam" id="PF10683"/>
    </source>
</evidence>
<dbReference type="AlphaFoldDB" id="A0A815VC06"/>
<evidence type="ECO:0000256" key="1">
    <source>
        <dbReference type="ARBA" id="ARBA00004123"/>
    </source>
</evidence>
<dbReference type="SUPFAM" id="SSF53098">
    <property type="entry name" value="Ribonuclease H-like"/>
    <property type="match status" value="1"/>
</dbReference>
<gene>
    <name evidence="9" type="ORF">EDS130_LOCUS44717</name>
</gene>
<dbReference type="PANTHER" id="PTHR46481:SF10">
    <property type="entry name" value="ZINC FINGER BED DOMAIN-CONTAINING PROTEIN 39"/>
    <property type="match status" value="1"/>
</dbReference>
<accession>A0A815VC06</accession>
<organism evidence="9 10">
    <name type="scientific">Adineta ricciae</name>
    <name type="common">Rotifer</name>
    <dbReference type="NCBI Taxonomy" id="249248"/>
    <lineage>
        <taxon>Eukaryota</taxon>
        <taxon>Metazoa</taxon>
        <taxon>Spiralia</taxon>
        <taxon>Gnathifera</taxon>
        <taxon>Rotifera</taxon>
        <taxon>Eurotatoria</taxon>
        <taxon>Bdelloidea</taxon>
        <taxon>Adinetida</taxon>
        <taxon>Adinetidae</taxon>
        <taxon>Adineta</taxon>
    </lineage>
</organism>
<evidence type="ECO:0000256" key="5">
    <source>
        <dbReference type="ARBA" id="ARBA00023242"/>
    </source>
</evidence>
<comment type="subcellular location">
    <subcellularLocation>
        <location evidence="1">Nucleus</location>
    </subcellularLocation>
</comment>
<evidence type="ECO:0000313" key="10">
    <source>
        <dbReference type="Proteomes" id="UP000663852"/>
    </source>
</evidence>
<evidence type="ECO:0000256" key="6">
    <source>
        <dbReference type="SAM" id="MobiDB-lite"/>
    </source>
</evidence>
<dbReference type="Proteomes" id="UP000663852">
    <property type="component" value="Unassembled WGS sequence"/>
</dbReference>
<dbReference type="Gene3D" id="1.10.10.1070">
    <property type="entry name" value="Zinc finger, BED domain-containing"/>
    <property type="match status" value="1"/>
</dbReference>
<dbReference type="GO" id="GO:0005634">
    <property type="term" value="C:nucleus"/>
    <property type="evidence" value="ECO:0007669"/>
    <property type="project" value="UniProtKB-SubCell"/>
</dbReference>
<dbReference type="InterPro" id="IPR052035">
    <property type="entry name" value="ZnF_BED_domain_contain"/>
</dbReference>
<dbReference type="EMBL" id="CAJNOJ010000908">
    <property type="protein sequence ID" value="CAF1532901.1"/>
    <property type="molecule type" value="Genomic_DNA"/>
</dbReference>
<proteinExistence type="predicted"/>
<sequence>MAEADLSSVMPIDTSPANTLKDQAFTTTSLEHLLKRKDSRKEFIIVENNQKKAKSAAWSMFGFPARLIEDGTYSRIIGFTSCFQCKSTYTFQSDGSGSTKHLLRHNCPKVSSASETYQEEPIEKLMKSKSTSSVTLAKEDFTKMRDELTKWICSSMRPFNITHDPGLRNVLQTVIEIGKKYSGKIDGVDLLAAPTTISANIHRLAEEYRILLRSVLIEQASAGCLCICPDLWSDKHRKINYLGLIAVFVNKNHELFSVDLCCCEYNEADKTGDSVLKAIRCQLDLYGLLPFMDKKKIVFTCDRGPNILKALKGQPVILCFAHRINNVLKKGFYQQERKRAIRAATPSSKDKRSKMDIQSSSKSSSSEDETIAPSPSKYVAANTSVVELSPKARELLDIITTCKQLVKYVKLTGLNKPIQDAGGVALKQVTVVRWLSMSNLLESIESPIDYLRSILAKSTNSRQSIKLNKINVDGLKDLICLLSVFRDVSLLVQTGNRPSLHMAYIAMNKLEHHLNGTDVDKEGESITLNDRHEGEYLLFFEPYKIFIIFPIIGTEFFRKRLFQLLKSMFSFDEKHLAAAVLHPLYRKLTFASAQWKTMAHSFIRQQIDDILGVDYHDQTFLSEPAKKKHKSMEDQFADPDDVNIDSENDIISVSASKNDELDKYLRMSIDDIYKQPNPLSFWKDNESKFPCLSLIARRLFSIPVTSAAVERSFSAAGLVVTKRRSSLDPRTLNDILFVRSIQNILEQRPNFFS</sequence>
<keyword evidence="5" id="KW-0539">Nucleus</keyword>
<evidence type="ECO:0008006" key="11">
    <source>
        <dbReference type="Google" id="ProtNLM"/>
    </source>
</evidence>
<comment type="caution">
    <text evidence="9">The sequence shown here is derived from an EMBL/GenBank/DDBJ whole genome shotgun (WGS) entry which is preliminary data.</text>
</comment>
<evidence type="ECO:0000313" key="9">
    <source>
        <dbReference type="EMBL" id="CAF1532901.1"/>
    </source>
</evidence>
<dbReference type="GO" id="GO:0046983">
    <property type="term" value="F:protein dimerization activity"/>
    <property type="evidence" value="ECO:0007669"/>
    <property type="project" value="InterPro"/>
</dbReference>
<dbReference type="GO" id="GO:0008270">
    <property type="term" value="F:zinc ion binding"/>
    <property type="evidence" value="ECO:0007669"/>
    <property type="project" value="UniProtKB-KW"/>
</dbReference>
<keyword evidence="3" id="KW-0863">Zinc-finger</keyword>
<evidence type="ECO:0000256" key="2">
    <source>
        <dbReference type="ARBA" id="ARBA00022723"/>
    </source>
</evidence>
<dbReference type="InterPro" id="IPR018473">
    <property type="entry name" value="Hermes_transposase_DNA-db"/>
</dbReference>
<reference evidence="9" key="1">
    <citation type="submission" date="2021-02" db="EMBL/GenBank/DDBJ databases">
        <authorList>
            <person name="Nowell W R."/>
        </authorList>
    </citation>
    <scope>NUCLEOTIDE SEQUENCE</scope>
</reference>
<feature type="domain" description="Hermes trasposase DNA-binding" evidence="8">
    <location>
        <begin position="141"/>
        <end position="196"/>
    </location>
</feature>
<dbReference type="InterPro" id="IPR008906">
    <property type="entry name" value="HATC_C_dom"/>
</dbReference>
<evidence type="ECO:0000259" key="7">
    <source>
        <dbReference type="Pfam" id="PF05699"/>
    </source>
</evidence>
<dbReference type="InterPro" id="IPR012337">
    <property type="entry name" value="RNaseH-like_sf"/>
</dbReference>
<evidence type="ECO:0000256" key="4">
    <source>
        <dbReference type="ARBA" id="ARBA00022833"/>
    </source>
</evidence>
<keyword evidence="2" id="KW-0479">Metal-binding</keyword>
<dbReference type="PANTHER" id="PTHR46481">
    <property type="entry name" value="ZINC FINGER BED DOMAIN-CONTAINING PROTEIN 4"/>
    <property type="match status" value="1"/>
</dbReference>
<dbReference type="OrthoDB" id="10051975at2759"/>
<keyword evidence="4" id="KW-0862">Zinc</keyword>
<dbReference type="Pfam" id="PF10683">
    <property type="entry name" value="DBD_Tnp_Hermes"/>
    <property type="match status" value="1"/>
</dbReference>
<feature type="region of interest" description="Disordered" evidence="6">
    <location>
        <begin position="341"/>
        <end position="374"/>
    </location>
</feature>
<dbReference type="SUPFAM" id="SSF140996">
    <property type="entry name" value="Hermes dimerisation domain"/>
    <property type="match status" value="1"/>
</dbReference>
<evidence type="ECO:0000256" key="3">
    <source>
        <dbReference type="ARBA" id="ARBA00022771"/>
    </source>
</evidence>
<feature type="domain" description="HAT C-terminal dimerisation" evidence="7">
    <location>
        <begin position="660"/>
        <end position="740"/>
    </location>
</feature>
<dbReference type="Pfam" id="PF05699">
    <property type="entry name" value="Dimer_Tnp_hAT"/>
    <property type="match status" value="1"/>
</dbReference>
<name>A0A815VC06_ADIRI</name>
<protein>
    <recommendedName>
        <fullName evidence="11">HAT C-terminal dimerisation domain-containing protein</fullName>
    </recommendedName>
</protein>